<evidence type="ECO:0000256" key="1">
    <source>
        <dbReference type="SAM" id="MobiDB-lite"/>
    </source>
</evidence>
<protein>
    <submittedName>
        <fullName evidence="3">Zinc finger, CCHC-type containing protein</fullName>
    </submittedName>
</protein>
<evidence type="ECO:0000313" key="4">
    <source>
        <dbReference type="Proteomes" id="UP001151760"/>
    </source>
</evidence>
<accession>A0ABQ5J4H7</accession>
<name>A0ABQ5J4H7_9ASTR</name>
<comment type="caution">
    <text evidence="3">The sequence shown here is derived from an EMBL/GenBank/DDBJ whole genome shotgun (WGS) entry which is preliminary data.</text>
</comment>
<reference evidence="3" key="1">
    <citation type="journal article" date="2022" name="Int. J. Mol. Sci.">
        <title>Draft Genome of Tanacetum Coccineum: Genomic Comparison of Closely Related Tanacetum-Family Plants.</title>
        <authorList>
            <person name="Yamashiro T."/>
            <person name="Shiraishi A."/>
            <person name="Nakayama K."/>
            <person name="Satake H."/>
        </authorList>
    </citation>
    <scope>NUCLEOTIDE SEQUENCE</scope>
</reference>
<organism evidence="3 4">
    <name type="scientific">Tanacetum coccineum</name>
    <dbReference type="NCBI Taxonomy" id="301880"/>
    <lineage>
        <taxon>Eukaryota</taxon>
        <taxon>Viridiplantae</taxon>
        <taxon>Streptophyta</taxon>
        <taxon>Embryophyta</taxon>
        <taxon>Tracheophyta</taxon>
        <taxon>Spermatophyta</taxon>
        <taxon>Magnoliopsida</taxon>
        <taxon>eudicotyledons</taxon>
        <taxon>Gunneridae</taxon>
        <taxon>Pentapetalae</taxon>
        <taxon>asterids</taxon>
        <taxon>campanulids</taxon>
        <taxon>Asterales</taxon>
        <taxon>Asteraceae</taxon>
        <taxon>Asteroideae</taxon>
        <taxon>Anthemideae</taxon>
        <taxon>Anthemidinae</taxon>
        <taxon>Tanacetum</taxon>
    </lineage>
</organism>
<evidence type="ECO:0000313" key="3">
    <source>
        <dbReference type="EMBL" id="GJU07422.1"/>
    </source>
</evidence>
<reference evidence="3" key="2">
    <citation type="submission" date="2022-01" db="EMBL/GenBank/DDBJ databases">
        <authorList>
            <person name="Yamashiro T."/>
            <person name="Shiraishi A."/>
            <person name="Satake H."/>
            <person name="Nakayama K."/>
        </authorList>
    </citation>
    <scope>NUCLEOTIDE SEQUENCE</scope>
</reference>
<sequence>MAAAQNIYNSTLRQILQSEKLTGPNFMNWHWNLRIFLRSENKLVYLEQPLIPFPLHVTSQATRDAYDALFDAQNEVACLILGSIPYLLKMKCYLDPLECLGYPMPVSLILNSLNKDNDQFIQNYNMHSMGKMIVELHKDKKKPQGAKGKDKRKTKLAYASKAKISPPPKRNNLEKDSVCHHCNEVDYWRRNFPTYHAELKKRKNASGGLRESRKLKHGALSLNKRPKLTLNSTYLWHCRIGHVNKKRIKKLQCDGNLQPTHDESLEKCISCIYRKMARKPFPHQVERAKDL</sequence>
<feature type="region of interest" description="Disordered" evidence="1">
    <location>
        <begin position="137"/>
        <end position="170"/>
    </location>
</feature>
<evidence type="ECO:0000259" key="2">
    <source>
        <dbReference type="Pfam" id="PF13976"/>
    </source>
</evidence>
<proteinExistence type="predicted"/>
<keyword evidence="4" id="KW-1185">Reference proteome</keyword>
<gene>
    <name evidence="3" type="ORF">Tco_1123852</name>
</gene>
<dbReference type="EMBL" id="BQNB010021538">
    <property type="protein sequence ID" value="GJU07422.1"/>
    <property type="molecule type" value="Genomic_DNA"/>
</dbReference>
<feature type="domain" description="GAG-pre-integrase" evidence="2">
    <location>
        <begin position="230"/>
        <end position="276"/>
    </location>
</feature>
<dbReference type="InterPro" id="IPR025724">
    <property type="entry name" value="GAG-pre-integrase_dom"/>
</dbReference>
<dbReference type="Pfam" id="PF13976">
    <property type="entry name" value="gag_pre-integrs"/>
    <property type="match status" value="1"/>
</dbReference>
<dbReference type="Proteomes" id="UP001151760">
    <property type="component" value="Unassembled WGS sequence"/>
</dbReference>
<feature type="compositionally biased region" description="Basic residues" evidence="1">
    <location>
        <begin position="139"/>
        <end position="155"/>
    </location>
</feature>